<dbReference type="InterPro" id="IPR036365">
    <property type="entry name" value="PGBD-like_sf"/>
</dbReference>
<keyword evidence="4" id="KW-1185">Reference proteome</keyword>
<dbReference type="PROSITE" id="PS51257">
    <property type="entry name" value="PROKAR_LIPOPROTEIN"/>
    <property type="match status" value="1"/>
</dbReference>
<organism evidence="3 4">
    <name type="scientific">Sulfitobacter pacificus</name>
    <dbReference type="NCBI Taxonomy" id="1499314"/>
    <lineage>
        <taxon>Bacteria</taxon>
        <taxon>Pseudomonadati</taxon>
        <taxon>Pseudomonadota</taxon>
        <taxon>Alphaproteobacteria</taxon>
        <taxon>Rhodobacterales</taxon>
        <taxon>Roseobacteraceae</taxon>
        <taxon>Sulfitobacter</taxon>
    </lineage>
</organism>
<reference evidence="3" key="2">
    <citation type="submission" date="2023-01" db="EMBL/GenBank/DDBJ databases">
        <title>Draft genome sequence of Sulfitobacter pacificus strain NBRC 109915.</title>
        <authorList>
            <person name="Sun Q."/>
            <person name="Mori K."/>
        </authorList>
    </citation>
    <scope>NUCLEOTIDE SEQUENCE</scope>
    <source>
        <strain evidence="3">NBRC 109915</strain>
    </source>
</reference>
<proteinExistence type="predicted"/>
<accession>A0ABQ5VJ54</accession>
<dbReference type="RefSeq" id="WP_284372890.1">
    <property type="nucleotide sequence ID" value="NZ_BSNL01000001.1"/>
</dbReference>
<evidence type="ECO:0000313" key="4">
    <source>
        <dbReference type="Proteomes" id="UP001161388"/>
    </source>
</evidence>
<feature type="chain" id="PRO_5046495770" description="Peptidoglycan binding-like domain-containing protein" evidence="1">
    <location>
        <begin position="26"/>
        <end position="187"/>
    </location>
</feature>
<keyword evidence="1" id="KW-0732">Signal</keyword>
<dbReference type="Proteomes" id="UP001161388">
    <property type="component" value="Unassembled WGS sequence"/>
</dbReference>
<dbReference type="InterPro" id="IPR002477">
    <property type="entry name" value="Peptidoglycan-bd-like"/>
</dbReference>
<dbReference type="Pfam" id="PF01471">
    <property type="entry name" value="PG_binding_1"/>
    <property type="match status" value="1"/>
</dbReference>
<sequence length="187" mass="19922">MTQALYRNTRAWQLTLGLLTCAALAGCDPAATGPANEAPEPGVMEATRNGPADAPEGSCWGKTVSPAVVERVTKQVQVKPASVNPDGTIGSLPVYRTEERQVIVTPRRDNWFQTPCPDVLTDEFISSLQRALMVRGGYSGAITGKLDTNTRAAVEQFQRTEGLNSAVLSLATARTLGLIAVPRDPSN</sequence>
<gene>
    <name evidence="3" type="ORF">GCM10007927_19230</name>
</gene>
<feature type="signal peptide" evidence="1">
    <location>
        <begin position="1"/>
        <end position="25"/>
    </location>
</feature>
<name>A0ABQ5VJ54_9RHOB</name>
<feature type="domain" description="Peptidoglycan binding-like" evidence="2">
    <location>
        <begin position="123"/>
        <end position="164"/>
    </location>
</feature>
<dbReference type="Gene3D" id="1.10.101.10">
    <property type="entry name" value="PGBD-like superfamily/PGBD"/>
    <property type="match status" value="1"/>
</dbReference>
<dbReference type="EMBL" id="BSNL01000001">
    <property type="protein sequence ID" value="GLQ27120.1"/>
    <property type="molecule type" value="Genomic_DNA"/>
</dbReference>
<comment type="caution">
    <text evidence="3">The sequence shown here is derived from an EMBL/GenBank/DDBJ whole genome shotgun (WGS) entry which is preliminary data.</text>
</comment>
<evidence type="ECO:0000259" key="2">
    <source>
        <dbReference type="Pfam" id="PF01471"/>
    </source>
</evidence>
<dbReference type="SUPFAM" id="SSF47090">
    <property type="entry name" value="PGBD-like"/>
    <property type="match status" value="1"/>
</dbReference>
<dbReference type="InterPro" id="IPR036366">
    <property type="entry name" value="PGBDSf"/>
</dbReference>
<evidence type="ECO:0000256" key="1">
    <source>
        <dbReference type="SAM" id="SignalP"/>
    </source>
</evidence>
<reference evidence="3" key="1">
    <citation type="journal article" date="2014" name="Int. J. Syst. Evol. Microbiol.">
        <title>Complete genome of a new Firmicutes species belonging to the dominant human colonic microbiota ('Ruminococcus bicirculans') reveals two chromosomes and a selective capacity to utilize plant glucans.</title>
        <authorList>
            <consortium name="NISC Comparative Sequencing Program"/>
            <person name="Wegmann U."/>
            <person name="Louis P."/>
            <person name="Goesmann A."/>
            <person name="Henrissat B."/>
            <person name="Duncan S.H."/>
            <person name="Flint H.J."/>
        </authorList>
    </citation>
    <scope>NUCLEOTIDE SEQUENCE</scope>
    <source>
        <strain evidence="3">NBRC 109915</strain>
    </source>
</reference>
<evidence type="ECO:0000313" key="3">
    <source>
        <dbReference type="EMBL" id="GLQ27120.1"/>
    </source>
</evidence>
<protein>
    <recommendedName>
        <fullName evidence="2">Peptidoglycan binding-like domain-containing protein</fullName>
    </recommendedName>
</protein>